<name>A0A1R3TD45_9BACT</name>
<dbReference type="InterPro" id="IPR042113">
    <property type="entry name" value="P_AcTrfase_dom1"/>
</dbReference>
<dbReference type="PANTHER" id="PTHR43356:SF3">
    <property type="entry name" value="PHOSPHATE ACETYLTRANSFERASE"/>
    <property type="match status" value="1"/>
</dbReference>
<accession>A0A1R3TD45</accession>
<dbReference type="KEGG" id="psac:PSM36_2748"/>
<comment type="similarity">
    <text evidence="3">Belongs to the phosphate acetyltransferase and butyryltransferase family.</text>
</comment>
<evidence type="ECO:0000256" key="1">
    <source>
        <dbReference type="ARBA" id="ARBA00000705"/>
    </source>
</evidence>
<dbReference type="NCBIfam" id="NF007233">
    <property type="entry name" value="PRK09653.1"/>
    <property type="match status" value="1"/>
</dbReference>
<evidence type="ECO:0000313" key="11">
    <source>
        <dbReference type="Proteomes" id="UP000187464"/>
    </source>
</evidence>
<dbReference type="EC" id="2.3.1.8" evidence="4"/>
<dbReference type="InterPro" id="IPR042112">
    <property type="entry name" value="P_AcTrfase_dom2"/>
</dbReference>
<evidence type="ECO:0000259" key="9">
    <source>
        <dbReference type="Pfam" id="PF01515"/>
    </source>
</evidence>
<comment type="catalytic activity">
    <reaction evidence="1">
        <text>acetyl-CoA + phosphate = acetyl phosphate + CoA</text>
        <dbReference type="Rhea" id="RHEA:19521"/>
        <dbReference type="ChEBI" id="CHEBI:22191"/>
        <dbReference type="ChEBI" id="CHEBI:43474"/>
        <dbReference type="ChEBI" id="CHEBI:57287"/>
        <dbReference type="ChEBI" id="CHEBI:57288"/>
        <dbReference type="EC" id="2.3.1.8"/>
    </reaction>
</comment>
<sequence>MNLLDSLIERAKANKQRIVLPEGTEKRTLTAADQLLRDDVAEIILLGNPVEIREIAKESKLFNIEKAQIVDPKEHDKKDAYTQLLTELRKKKGMTYEQASLLVEDPLYLACLMISAGDADGEIAGAKNTTGDVLRPALQIIKTSPGVKVVSGAFIMFTQTPQYGENGTLLFADCAVMPNPTAEELASIAVASAQTMKSLVGVEPRVAMLSFSTKGSAEHEMIDKVREAARIAKEIDPKLQIDGELQADAAIVPSVGASKAPGSIIAGKANVLVFPTLEAGNIGYKLVQRLGNAGAVGPVLQGMAAPVNDLSRGCSVEDIYNMVAITANQAIGLKQNK</sequence>
<dbReference type="Proteomes" id="UP000187464">
    <property type="component" value="Chromosome I"/>
</dbReference>
<dbReference type="AlphaFoldDB" id="A0A1R3TD45"/>
<dbReference type="GO" id="GO:0008959">
    <property type="term" value="F:phosphate acetyltransferase activity"/>
    <property type="evidence" value="ECO:0007669"/>
    <property type="project" value="UniProtKB-EC"/>
</dbReference>
<evidence type="ECO:0000256" key="2">
    <source>
        <dbReference type="ARBA" id="ARBA00004989"/>
    </source>
</evidence>
<proteinExistence type="inferred from homology"/>
<dbReference type="Gene3D" id="3.40.50.10750">
    <property type="entry name" value="Isocitrate/Isopropylmalate dehydrogenase-like"/>
    <property type="match status" value="1"/>
</dbReference>
<reference evidence="10 11" key="1">
    <citation type="submission" date="2016-08" db="EMBL/GenBank/DDBJ databases">
        <authorList>
            <person name="Seilhamer J.J."/>
        </authorList>
    </citation>
    <scope>NUCLEOTIDE SEQUENCE [LARGE SCALE GENOMIC DNA]</scope>
    <source>
        <strain evidence="10">M3/6</strain>
    </source>
</reference>
<dbReference type="STRING" id="1642647.PSM36_2748"/>
<comment type="pathway">
    <text evidence="2">Metabolic intermediate biosynthesis; acetyl-CoA biosynthesis; acetyl-CoA from acetate: step 2/2.</text>
</comment>
<dbReference type="SUPFAM" id="SSF53659">
    <property type="entry name" value="Isocitrate/Isopropylmalate dehydrogenase-like"/>
    <property type="match status" value="1"/>
</dbReference>
<dbReference type="InterPro" id="IPR004614">
    <property type="entry name" value="P_AcTrfase"/>
</dbReference>
<feature type="domain" description="Phosphate acetyl/butaryl transferase" evidence="9">
    <location>
        <begin position="3"/>
        <end position="327"/>
    </location>
</feature>
<dbReference type="NCBIfam" id="TIGR00651">
    <property type="entry name" value="pta"/>
    <property type="match status" value="1"/>
</dbReference>
<dbReference type="Gene3D" id="3.40.50.10950">
    <property type="match status" value="1"/>
</dbReference>
<organism evidence="10 11">
    <name type="scientific">Proteiniphilum saccharofermentans</name>
    <dbReference type="NCBI Taxonomy" id="1642647"/>
    <lineage>
        <taxon>Bacteria</taxon>
        <taxon>Pseudomonadati</taxon>
        <taxon>Bacteroidota</taxon>
        <taxon>Bacteroidia</taxon>
        <taxon>Bacteroidales</taxon>
        <taxon>Dysgonomonadaceae</taxon>
        <taxon>Proteiniphilum</taxon>
    </lineage>
</organism>
<evidence type="ECO:0000256" key="5">
    <source>
        <dbReference type="ARBA" id="ARBA00021528"/>
    </source>
</evidence>
<dbReference type="InterPro" id="IPR050500">
    <property type="entry name" value="Phos_Acetyltrans/Butyryltrans"/>
</dbReference>
<dbReference type="InterPro" id="IPR002505">
    <property type="entry name" value="PTA_PTB"/>
</dbReference>
<dbReference type="PIRSF" id="PIRSF000428">
    <property type="entry name" value="P_Ac_trans"/>
    <property type="match status" value="1"/>
</dbReference>
<protein>
    <recommendedName>
        <fullName evidence="5">Phosphate acetyltransferase</fullName>
        <ecNumber evidence="4">2.3.1.8</ecNumber>
    </recommendedName>
    <alternativeName>
        <fullName evidence="8">Phosphotransacetylase</fullName>
    </alternativeName>
</protein>
<evidence type="ECO:0000256" key="7">
    <source>
        <dbReference type="ARBA" id="ARBA00023315"/>
    </source>
</evidence>
<keyword evidence="11" id="KW-1185">Reference proteome</keyword>
<evidence type="ECO:0000313" key="10">
    <source>
        <dbReference type="EMBL" id="SCD21544.1"/>
    </source>
</evidence>
<evidence type="ECO:0000256" key="4">
    <source>
        <dbReference type="ARBA" id="ARBA00012707"/>
    </source>
</evidence>
<gene>
    <name evidence="10" type="primary">pta</name>
    <name evidence="10" type="ORF">PSM36_2748</name>
</gene>
<dbReference type="InterPro" id="IPR012147">
    <property type="entry name" value="P_Ac_Bu_trans"/>
</dbReference>
<dbReference type="RefSeq" id="WP_076931370.1">
    <property type="nucleotide sequence ID" value="NZ_DAMBAO010000011.1"/>
</dbReference>
<keyword evidence="6 10" id="KW-0808">Transferase</keyword>
<dbReference type="EMBL" id="LT605205">
    <property type="protein sequence ID" value="SCD21544.1"/>
    <property type="molecule type" value="Genomic_DNA"/>
</dbReference>
<evidence type="ECO:0000256" key="3">
    <source>
        <dbReference type="ARBA" id="ARBA00005656"/>
    </source>
</evidence>
<dbReference type="Pfam" id="PF01515">
    <property type="entry name" value="PTA_PTB"/>
    <property type="match status" value="1"/>
</dbReference>
<dbReference type="PANTHER" id="PTHR43356">
    <property type="entry name" value="PHOSPHATE ACETYLTRANSFERASE"/>
    <property type="match status" value="1"/>
</dbReference>
<keyword evidence="7 10" id="KW-0012">Acyltransferase</keyword>
<evidence type="ECO:0000256" key="8">
    <source>
        <dbReference type="ARBA" id="ARBA00031108"/>
    </source>
</evidence>
<evidence type="ECO:0000256" key="6">
    <source>
        <dbReference type="ARBA" id="ARBA00022679"/>
    </source>
</evidence>